<name>U6MGJ4_EIMMA</name>
<protein>
    <recommendedName>
        <fullName evidence="6">Transmembrane protein</fullName>
    </recommendedName>
</protein>
<feature type="region of interest" description="Disordered" evidence="2">
    <location>
        <begin position="779"/>
        <end position="855"/>
    </location>
</feature>
<keyword evidence="3" id="KW-0472">Membrane</keyword>
<keyword evidence="1" id="KW-0175">Coiled coil</keyword>
<feature type="compositionally biased region" description="Basic and acidic residues" evidence="2">
    <location>
        <begin position="792"/>
        <end position="818"/>
    </location>
</feature>
<dbReference type="VEuPathDB" id="ToxoDB:EMWEY_00034710"/>
<feature type="region of interest" description="Disordered" evidence="2">
    <location>
        <begin position="71"/>
        <end position="92"/>
    </location>
</feature>
<evidence type="ECO:0000313" key="4">
    <source>
        <dbReference type="EMBL" id="CDJ60770.1"/>
    </source>
</evidence>
<gene>
    <name evidence="4" type="ORF">EMWEY_00034710</name>
</gene>
<reference evidence="4" key="1">
    <citation type="submission" date="2013-10" db="EMBL/GenBank/DDBJ databases">
        <title>Genomic analysis of the causative agents of coccidiosis in chickens.</title>
        <authorList>
            <person name="Reid A.J."/>
            <person name="Blake D."/>
            <person name="Billington K."/>
            <person name="Browne H."/>
            <person name="Dunn M."/>
            <person name="Hung S."/>
            <person name="Kawahara F."/>
            <person name="Miranda-Saavedra D."/>
            <person name="Mourier T."/>
            <person name="Nagra H."/>
            <person name="Otto T.D."/>
            <person name="Rawlings N."/>
            <person name="Sanchez A."/>
            <person name="Sanders M."/>
            <person name="Subramaniam C."/>
            <person name="Tay Y."/>
            <person name="Dear P."/>
            <person name="Doerig C."/>
            <person name="Gruber A."/>
            <person name="Parkinson J."/>
            <person name="Shirley M."/>
            <person name="Wan K.L."/>
            <person name="Berriman M."/>
            <person name="Tomley F."/>
            <person name="Pain A."/>
        </authorList>
    </citation>
    <scope>NUCLEOTIDE SEQUENCE [LARGE SCALE GENOMIC DNA]</scope>
    <source>
        <strain evidence="4">Weybridge</strain>
    </source>
</reference>
<feature type="compositionally biased region" description="Low complexity" evidence="2">
    <location>
        <begin position="779"/>
        <end position="789"/>
    </location>
</feature>
<dbReference type="EMBL" id="HG721926">
    <property type="protein sequence ID" value="CDJ60770.1"/>
    <property type="molecule type" value="Genomic_DNA"/>
</dbReference>
<organism evidence="4 5">
    <name type="scientific">Eimeria maxima</name>
    <name type="common">Coccidian parasite</name>
    <dbReference type="NCBI Taxonomy" id="5804"/>
    <lineage>
        <taxon>Eukaryota</taxon>
        <taxon>Sar</taxon>
        <taxon>Alveolata</taxon>
        <taxon>Apicomplexa</taxon>
        <taxon>Conoidasida</taxon>
        <taxon>Coccidia</taxon>
        <taxon>Eucoccidiorida</taxon>
        <taxon>Eimeriorina</taxon>
        <taxon>Eimeriidae</taxon>
        <taxon>Eimeria</taxon>
    </lineage>
</organism>
<dbReference type="Proteomes" id="UP000030763">
    <property type="component" value="Unassembled WGS sequence"/>
</dbReference>
<keyword evidence="5" id="KW-1185">Reference proteome</keyword>
<proteinExistence type="predicted"/>
<feature type="compositionally biased region" description="Acidic residues" evidence="2">
    <location>
        <begin position="837"/>
        <end position="849"/>
    </location>
</feature>
<feature type="transmembrane region" description="Helical" evidence="3">
    <location>
        <begin position="114"/>
        <end position="137"/>
    </location>
</feature>
<feature type="coiled-coil region" evidence="1">
    <location>
        <begin position="452"/>
        <end position="479"/>
    </location>
</feature>
<evidence type="ECO:0000313" key="5">
    <source>
        <dbReference type="Proteomes" id="UP000030763"/>
    </source>
</evidence>
<dbReference type="AlphaFoldDB" id="U6MGJ4"/>
<keyword evidence="3" id="KW-0812">Transmembrane</keyword>
<evidence type="ECO:0000256" key="3">
    <source>
        <dbReference type="SAM" id="Phobius"/>
    </source>
</evidence>
<feature type="compositionally biased region" description="Basic and acidic residues" evidence="2">
    <location>
        <begin position="169"/>
        <end position="201"/>
    </location>
</feature>
<feature type="compositionally biased region" description="Acidic residues" evidence="2">
    <location>
        <begin position="157"/>
        <end position="168"/>
    </location>
</feature>
<accession>U6MGJ4</accession>
<sequence length="855" mass="92801">MFKRKLIKRQPAPAVVQLLGRPTKAPPLLPLLLFLFFVWRCSSSVASQHLDLFDEGFGVEGVHDVSRPEAVASATAGGDGRDGEGASEQVLNPGLGPVNMEWIRGAGKKFGLQALGSAVALLLLAVFVAAPMFAVALPKEKSFPTAPQEEGRKKEEEEKEDVSEEEKGEETPRSKDLKDKGEWETAGGEKEQEDKKGEFEEERAAAQLERLRRLQRCVPHAVLLDDALNGPRHPVFQQEITKHVETATKHQTAAANGEPGALAALTAENQEAERLALNVQNRAWKAVSANVRTLASCTSASVVAGIPAARFFLKKTGVILSYHNAWEQAVELCQGRIVSLQEAGETIEKRRPGLPSLQQKQLMLQPRQFSAARVALKTSLSCVKWQDRAQGEARKLGRIYLKLVKSARVAELELQQANLTIKEQVASMLIGIARASLEDGTRPLSAEEANCSKKWDNLYRGAQAELTALEQQLQALKDTTNLVDITNLEPGTARASERAGMLLQGLLNKLSKFLSSQTSLSANQLPNDGTRMEDVVSGAKQVVDLSRAVKPIVEAVTATEKQVLEVGHQLEMQLSGLKNLPWVPQLLLENAEKELKSVLESEKVTREAIEDRVTAMGRIAPSDISTSLDALEEYTSALTETYKTMGEVNADVETLFVLKKMVENAHDAKESALEMIAASSVLQPADHQLVGQLEKQLEHAVATGRQADSLSGVVQAVGEYASASGKLVQMGWVSKLDSLLESDPEGTTELQAIEAVPLELQSTAAEVVAQDRNVEQEKAQVQAAATTTVGNQREDFSRQTKAETQRGEDHEEEVHDGGEGGDDQTGYETASKSAGDEGSESGDEYEDAQEWAGSS</sequence>
<evidence type="ECO:0008006" key="6">
    <source>
        <dbReference type="Google" id="ProtNLM"/>
    </source>
</evidence>
<keyword evidence="3" id="KW-1133">Transmembrane helix</keyword>
<dbReference type="GeneID" id="25337457"/>
<evidence type="ECO:0000256" key="2">
    <source>
        <dbReference type="SAM" id="MobiDB-lite"/>
    </source>
</evidence>
<evidence type="ECO:0000256" key="1">
    <source>
        <dbReference type="SAM" id="Coils"/>
    </source>
</evidence>
<reference evidence="4" key="2">
    <citation type="submission" date="2013-10" db="EMBL/GenBank/DDBJ databases">
        <authorList>
            <person name="Aslett M."/>
        </authorList>
    </citation>
    <scope>NUCLEOTIDE SEQUENCE [LARGE SCALE GENOMIC DNA]</scope>
    <source>
        <strain evidence="4">Weybridge</strain>
    </source>
</reference>
<feature type="region of interest" description="Disordered" evidence="2">
    <location>
        <begin position="142"/>
        <end position="201"/>
    </location>
</feature>
<dbReference type="RefSeq" id="XP_013337420.1">
    <property type="nucleotide sequence ID" value="XM_013481966.1"/>
</dbReference>